<protein>
    <submittedName>
        <fullName evidence="1">Uncharacterized protein</fullName>
    </submittedName>
</protein>
<reference evidence="1 2" key="1">
    <citation type="submission" date="2020-02" db="EMBL/GenBank/DDBJ databases">
        <title>Whole Genome Shotgun Sequence of Streptomyces sp. strain CWH03.</title>
        <authorList>
            <person name="Dohra H."/>
            <person name="Kodani S."/>
            <person name="Yamamura H."/>
        </authorList>
    </citation>
    <scope>NUCLEOTIDE SEQUENCE [LARGE SCALE GENOMIC DNA]</scope>
    <source>
        <strain evidence="1 2">CWH03</strain>
    </source>
</reference>
<dbReference type="RefSeq" id="WP_173262596.1">
    <property type="nucleotide sequence ID" value="NZ_BLLG01000003.1"/>
</dbReference>
<dbReference type="EMBL" id="BLLG01000003">
    <property type="protein sequence ID" value="GFH35205.1"/>
    <property type="molecule type" value="Genomic_DNA"/>
</dbReference>
<dbReference type="Proteomes" id="UP000484988">
    <property type="component" value="Unassembled WGS sequence"/>
</dbReference>
<name>A0A6A0ARX7_9ACTN</name>
<dbReference type="AlphaFoldDB" id="A0A6A0ARX7"/>
<keyword evidence="2" id="KW-1185">Reference proteome</keyword>
<gene>
    <name evidence="1" type="ORF">SCWH03_14200</name>
</gene>
<comment type="caution">
    <text evidence="1">The sequence shown here is derived from an EMBL/GenBank/DDBJ whole genome shotgun (WGS) entry which is preliminary data.</text>
</comment>
<evidence type="ECO:0000313" key="1">
    <source>
        <dbReference type="EMBL" id="GFH35205.1"/>
    </source>
</evidence>
<evidence type="ECO:0000313" key="2">
    <source>
        <dbReference type="Proteomes" id="UP000484988"/>
    </source>
</evidence>
<sequence length="75" mass="7409">MVRDDAPALLPVRTALPAPARARHSRGAAVLCAPPGTGKTTLVPISLAGLPDRGGDPGVADLTAFALQAGGLGRS</sequence>
<organism evidence="1 2">
    <name type="scientific">Streptomyces pacificus</name>
    <dbReference type="NCBI Taxonomy" id="2705029"/>
    <lineage>
        <taxon>Bacteria</taxon>
        <taxon>Bacillati</taxon>
        <taxon>Actinomycetota</taxon>
        <taxon>Actinomycetes</taxon>
        <taxon>Kitasatosporales</taxon>
        <taxon>Streptomycetaceae</taxon>
        <taxon>Streptomyces</taxon>
    </lineage>
</organism>
<proteinExistence type="predicted"/>
<accession>A0A6A0ARX7</accession>